<sequence length="89" mass="10515">MSVADLLRLQQRIVHSGCLLPDEIRFFRARRLHFQVVQLGQPVSQPPLQKRFLILDRFFGAQQITQLIRWIEGVRSVVLTLRHTIHYGR</sequence>
<proteinExistence type="predicted"/>
<protein>
    <submittedName>
        <fullName evidence="1">Uncharacterized protein</fullName>
    </submittedName>
</protein>
<comment type="caution">
    <text evidence="1">The sequence shown here is derived from an EMBL/GenBank/DDBJ whole genome shotgun (WGS) entry which is preliminary data.</text>
</comment>
<evidence type="ECO:0000313" key="2">
    <source>
        <dbReference type="Proteomes" id="UP000635996"/>
    </source>
</evidence>
<reference evidence="1 2" key="1">
    <citation type="submission" date="2020-03" db="EMBL/GenBank/DDBJ databases">
        <title>WGS of actinomycetes isolated from Thailand.</title>
        <authorList>
            <person name="Thawai C."/>
        </authorList>
    </citation>
    <scope>NUCLEOTIDE SEQUENCE [LARGE SCALE GENOMIC DNA]</scope>
    <source>
        <strain evidence="1 2">NBRC 13905</strain>
    </source>
</reference>
<dbReference type="RefSeq" id="WP_168131558.1">
    <property type="nucleotide sequence ID" value="NZ_BMVZ01000014.1"/>
</dbReference>
<organism evidence="1 2">
    <name type="scientific">Streptomyces thermoviolaceus subsp. thermoviolaceus</name>
    <dbReference type="NCBI Taxonomy" id="66860"/>
    <lineage>
        <taxon>Bacteria</taxon>
        <taxon>Bacillati</taxon>
        <taxon>Actinomycetota</taxon>
        <taxon>Actinomycetes</taxon>
        <taxon>Kitasatosporales</taxon>
        <taxon>Streptomycetaceae</taxon>
        <taxon>Streptomyces</taxon>
    </lineage>
</organism>
<keyword evidence="2" id="KW-1185">Reference proteome</keyword>
<dbReference type="Proteomes" id="UP000635996">
    <property type="component" value="Unassembled WGS sequence"/>
</dbReference>
<name>A0ABX0YVK1_STRTL</name>
<accession>A0ABX0YVK1</accession>
<gene>
    <name evidence="1" type="ORF">HCJ95_12365</name>
</gene>
<evidence type="ECO:0000313" key="1">
    <source>
        <dbReference type="EMBL" id="NJP15065.1"/>
    </source>
</evidence>
<dbReference type="EMBL" id="JAATEL010000010">
    <property type="protein sequence ID" value="NJP15065.1"/>
    <property type="molecule type" value="Genomic_DNA"/>
</dbReference>